<dbReference type="AlphaFoldDB" id="A0A834HXQ9"/>
<reference evidence="1" key="1">
    <citation type="submission" date="2020-08" db="EMBL/GenBank/DDBJ databases">
        <title>Genome sequencing and assembly of the red palm weevil Rhynchophorus ferrugineus.</title>
        <authorList>
            <person name="Dias G.B."/>
            <person name="Bergman C.M."/>
            <person name="Manee M."/>
        </authorList>
    </citation>
    <scope>NUCLEOTIDE SEQUENCE</scope>
    <source>
        <strain evidence="1">AA-2017</strain>
        <tissue evidence="1">Whole larva</tissue>
    </source>
</reference>
<comment type="caution">
    <text evidence="1">The sequence shown here is derived from an EMBL/GenBank/DDBJ whole genome shotgun (WGS) entry which is preliminary data.</text>
</comment>
<gene>
    <name evidence="1" type="ORF">GWI33_017664</name>
</gene>
<name>A0A834HXQ9_RHYFE</name>
<dbReference type="Proteomes" id="UP000625711">
    <property type="component" value="Unassembled WGS sequence"/>
</dbReference>
<protein>
    <submittedName>
        <fullName evidence="1">Uncharacterized protein</fullName>
    </submittedName>
</protein>
<dbReference type="EMBL" id="JAACXV010014244">
    <property type="protein sequence ID" value="KAF7269299.1"/>
    <property type="molecule type" value="Genomic_DNA"/>
</dbReference>
<keyword evidence="2" id="KW-1185">Reference proteome</keyword>
<sequence length="98" mass="11387">MPLYSLNIPKNELCSHEIKHYPFEIVESHAFVPEQSRARVVPLQNRHTYNFTYALTSYTLSIDPDLCNCTSTTNNNRKPSFADQPQQINYVLIDNLKQ</sequence>
<organism evidence="1 2">
    <name type="scientific">Rhynchophorus ferrugineus</name>
    <name type="common">Red palm weevil</name>
    <name type="synonym">Curculio ferrugineus</name>
    <dbReference type="NCBI Taxonomy" id="354439"/>
    <lineage>
        <taxon>Eukaryota</taxon>
        <taxon>Metazoa</taxon>
        <taxon>Ecdysozoa</taxon>
        <taxon>Arthropoda</taxon>
        <taxon>Hexapoda</taxon>
        <taxon>Insecta</taxon>
        <taxon>Pterygota</taxon>
        <taxon>Neoptera</taxon>
        <taxon>Endopterygota</taxon>
        <taxon>Coleoptera</taxon>
        <taxon>Polyphaga</taxon>
        <taxon>Cucujiformia</taxon>
        <taxon>Curculionidae</taxon>
        <taxon>Dryophthorinae</taxon>
        <taxon>Rhynchophorus</taxon>
    </lineage>
</organism>
<proteinExistence type="predicted"/>
<accession>A0A834HXQ9</accession>
<evidence type="ECO:0000313" key="2">
    <source>
        <dbReference type="Proteomes" id="UP000625711"/>
    </source>
</evidence>
<evidence type="ECO:0000313" key="1">
    <source>
        <dbReference type="EMBL" id="KAF7269299.1"/>
    </source>
</evidence>